<dbReference type="Pfam" id="PF13977">
    <property type="entry name" value="TetR_C_6"/>
    <property type="match status" value="1"/>
</dbReference>
<evidence type="ECO:0000259" key="1">
    <source>
        <dbReference type="Pfam" id="PF13977"/>
    </source>
</evidence>
<dbReference type="AlphaFoldDB" id="A0A3T1CYX6"/>
<protein>
    <recommendedName>
        <fullName evidence="1">BetI-type transcriptional repressor C-terminal domain-containing protein</fullName>
    </recommendedName>
</protein>
<dbReference type="InterPro" id="IPR036271">
    <property type="entry name" value="Tet_transcr_reg_TetR-rel_C_sf"/>
</dbReference>
<organism evidence="2 3">
    <name type="scientific">Cohnella abietis</name>
    <dbReference type="NCBI Taxonomy" id="2507935"/>
    <lineage>
        <taxon>Bacteria</taxon>
        <taxon>Bacillati</taxon>
        <taxon>Bacillota</taxon>
        <taxon>Bacilli</taxon>
        <taxon>Bacillales</taxon>
        <taxon>Paenibacillaceae</taxon>
        <taxon>Cohnella</taxon>
    </lineage>
</organism>
<dbReference type="SUPFAM" id="SSF48498">
    <property type="entry name" value="Tetracyclin repressor-like, C-terminal domain"/>
    <property type="match status" value="1"/>
</dbReference>
<keyword evidence="3" id="KW-1185">Reference proteome</keyword>
<dbReference type="KEGG" id="cohn:KCTCHS21_04100"/>
<dbReference type="Proteomes" id="UP000289856">
    <property type="component" value="Chromosome"/>
</dbReference>
<feature type="domain" description="BetI-type transcriptional repressor C-terminal" evidence="1">
    <location>
        <begin position="43"/>
        <end position="156"/>
    </location>
</feature>
<evidence type="ECO:0000313" key="2">
    <source>
        <dbReference type="EMBL" id="BBI31011.1"/>
    </source>
</evidence>
<gene>
    <name evidence="2" type="ORF">KCTCHS21_04100</name>
</gene>
<proteinExistence type="predicted"/>
<accession>A0A3T1CYX6</accession>
<dbReference type="EMBL" id="AP019400">
    <property type="protein sequence ID" value="BBI31011.1"/>
    <property type="molecule type" value="Genomic_DNA"/>
</dbReference>
<sequence>MGISLGSLRYYFHTQEELLAYSMRLVSLRVNERIARLPFNGEPRHDIEMIIAELSPLDEERLAEAEVWLAFAGKAVSNATIRALSREVHEELYAGFRRMIDLLVSMKLTKEGINAEYEAKRLHALTDGLILHYTTFPESRSKEEFMQAVSYHLDHIMK</sequence>
<name>A0A3T1CYX6_9BACL</name>
<reference evidence="2 3" key="1">
    <citation type="submission" date="2019-01" db="EMBL/GenBank/DDBJ databases">
        <title>Complete genome sequence of Cohnella hallensis HS21 isolated from Korean fir (Abies koreana) rhizospheric soil.</title>
        <authorList>
            <person name="Jiang L."/>
            <person name="Kang S.W."/>
            <person name="Kim S."/>
            <person name="Jung J."/>
            <person name="Kim C.Y."/>
            <person name="Kim D.H."/>
            <person name="Kim S.W."/>
            <person name="Lee J."/>
        </authorList>
    </citation>
    <scope>NUCLEOTIDE SEQUENCE [LARGE SCALE GENOMIC DNA]</scope>
    <source>
        <strain evidence="2 3">HS21</strain>
    </source>
</reference>
<evidence type="ECO:0000313" key="3">
    <source>
        <dbReference type="Proteomes" id="UP000289856"/>
    </source>
</evidence>
<dbReference type="InterPro" id="IPR039538">
    <property type="entry name" value="BetI_C"/>
</dbReference>
<dbReference type="Gene3D" id="1.10.357.10">
    <property type="entry name" value="Tetracycline Repressor, domain 2"/>
    <property type="match status" value="1"/>
</dbReference>